<feature type="transmembrane region" description="Helical" evidence="1">
    <location>
        <begin position="815"/>
        <end position="836"/>
    </location>
</feature>
<sequence length="930" mass="101253">MRGFLSFEAVTLLICWVALLILTKGLATTVLRHDLVAWVQSVLGKPMMRSATLMQDRTLDDALPEELLSLFWMRRAVSQPYSSWYLHSSEAYSGVPGPMRLPKDVVTEGQILYPFHVLYLYACGVWLQWMRPELAMKLLTSRQQPRLTHSDAIELRSTLAWVSVGCVVLVGAPGAWLFAAALSRLLRRAACDRERASRLHLPADSCINVTASTVVAAPPANAATASSRSPDETIIGREKELTGMAAREARDVAAFLGSLITVLMGILPLLVVEVCTMQPWCLCGSLLVWALFFALQNELQLHAGEAQTADASFDMTTPIVVGNGVEVFALKQEPGVCPLIGLSVTVTVISLAMPSCLFATLLLVLWSLSACWQRGYRRVLVKVKLPRGRSSPSVGKDGYVRMGYSCYRDTLWMNRCFCYATLFAVCLVLAVTTPWWLHQQPVLTFMDLFASPPKPSSSAATKGEAAERAIDPANLSFTGGHEMHARCLAGPYSYYNCAQPTPNMWRLTEWLGFPWTSTAKALTGIFTVNQSYINKESPLWLNYIVLVLLTLANAGSILVLTFYRVRKPPLSFETPVVYAAQLAAQRAEHQAYWASKRAGRCDGARTPAPLAPQPKVETASAAQGSAGGGRQRVKVVTCLSREEYVVKQVVLLCWMLSASTISGTVLFLRNAPSSCVLVFPSVSLLAAVSVVISVLRCERPLAFHPAPQQAAKTVSGAWKMKKDTSAPMQQDGDDSRPPAASRWCTTTVAPSLAHAADVPCLYLVFTASVLSTGALTWTIVPMLLRHGILLLLCWRTSLSLVLLRTWAPADTTCNIFARLGAVSCVALGLLLAAQAVPQSSASAVACRLARFTDKVGDVYAHTGDNVLRALIYQCIASCFMYACGAVHATLRVARLALEPEEVHLVPIEEELRICKSSCDAAAAGHATRQQ</sequence>
<dbReference type="VEuPathDB" id="TriTrypDB:LdCL_080006900"/>
<reference evidence="3" key="2">
    <citation type="submission" date="2019-02" db="EMBL/GenBank/DDBJ databases">
        <title>FDA dAtabase for Regulatory Grade micrObial Sequences (FDA-ARGOS): Supporting development and validation of Infectious Disease Dx tests.</title>
        <authorList>
            <person name="Duncan R."/>
            <person name="Fisher C."/>
            <person name="Tallon L.J."/>
            <person name="Sadzewicz L."/>
            <person name="Sengamalay N."/>
            <person name="Ott S."/>
            <person name="Godinez A."/>
            <person name="Nagaraj S."/>
            <person name="Nadendla S."/>
            <person name="Sichtig H."/>
        </authorList>
    </citation>
    <scope>NUCLEOTIDE SEQUENCE</scope>
    <source>
        <strain evidence="3">FDAARGOS_361</strain>
    </source>
</reference>
<protein>
    <submittedName>
        <fullName evidence="2">Uncharacterized protein</fullName>
    </submittedName>
</protein>
<organism evidence="2 4">
    <name type="scientific">Leishmania donovani</name>
    <dbReference type="NCBI Taxonomy" id="5661"/>
    <lineage>
        <taxon>Eukaryota</taxon>
        <taxon>Discoba</taxon>
        <taxon>Euglenozoa</taxon>
        <taxon>Kinetoplastea</taxon>
        <taxon>Metakinetoplastina</taxon>
        <taxon>Trypanosomatida</taxon>
        <taxon>Trypanosomatidae</taxon>
        <taxon>Leishmaniinae</taxon>
        <taxon>Leishmania</taxon>
    </lineage>
</organism>
<feature type="transmembrane region" description="Helical" evidence="1">
    <location>
        <begin position="339"/>
        <end position="368"/>
    </location>
</feature>
<feature type="transmembrane region" description="Helical" evidence="1">
    <location>
        <begin position="111"/>
        <end position="129"/>
    </location>
</feature>
<feature type="transmembrane region" description="Helical" evidence="1">
    <location>
        <begin position="677"/>
        <end position="695"/>
    </location>
</feature>
<dbReference type="OrthoDB" id="263559at2759"/>
<evidence type="ECO:0000313" key="2">
    <source>
        <dbReference type="EMBL" id="AYU76321.1"/>
    </source>
</evidence>
<proteinExistence type="predicted"/>
<feature type="transmembrane region" description="Helical" evidence="1">
    <location>
        <begin position="649"/>
        <end position="671"/>
    </location>
</feature>
<keyword evidence="1" id="KW-0812">Transmembrane</keyword>
<dbReference type="AlphaFoldDB" id="A0A3S5H633"/>
<evidence type="ECO:0000313" key="5">
    <source>
        <dbReference type="Proteomes" id="UP000318447"/>
    </source>
</evidence>
<evidence type="ECO:0000313" key="3">
    <source>
        <dbReference type="EMBL" id="TPP49131.1"/>
    </source>
</evidence>
<dbReference type="EMBL" id="CP029507">
    <property type="protein sequence ID" value="AYU76321.1"/>
    <property type="molecule type" value="Genomic_DNA"/>
</dbReference>
<dbReference type="Proteomes" id="UP000274082">
    <property type="component" value="Chromosome 8"/>
</dbReference>
<feature type="transmembrane region" description="Helical" evidence="1">
    <location>
        <begin position="786"/>
        <end position="803"/>
    </location>
</feature>
<keyword evidence="1" id="KW-0472">Membrane</keyword>
<name>A0A3S5H633_LEIDO</name>
<feature type="transmembrane region" description="Helical" evidence="1">
    <location>
        <begin position="417"/>
        <end position="437"/>
    </location>
</feature>
<keyword evidence="4" id="KW-1185">Reference proteome</keyword>
<evidence type="ECO:0000256" key="1">
    <source>
        <dbReference type="SAM" id="Phobius"/>
    </source>
</evidence>
<feature type="transmembrane region" description="Helical" evidence="1">
    <location>
        <begin position="540"/>
        <end position="563"/>
    </location>
</feature>
<dbReference type="EMBL" id="RHLC01000034">
    <property type="protein sequence ID" value="TPP49131.1"/>
    <property type="molecule type" value="Genomic_DNA"/>
</dbReference>
<reference evidence="2 4" key="1">
    <citation type="journal article" date="2018" name="Sci. Rep.">
        <title>A complete Leishmania donovani reference genome identifies novel genetic variations associated with virulence.</title>
        <authorList>
            <person name="Lypaczewski P."/>
            <person name="Hoshizaki J."/>
            <person name="Zhang W.-W."/>
            <person name="McCall L.-I."/>
            <person name="Torcivia-Rodriguez J."/>
            <person name="Simonyan V."/>
            <person name="Kaur A."/>
            <person name="Dewar K."/>
            <person name="Matlashewski G."/>
        </authorList>
    </citation>
    <scope>NUCLEOTIDE SEQUENCE [LARGE SCALE GENOMIC DNA]</scope>
    <source>
        <strain evidence="2 4">LdCL</strain>
    </source>
</reference>
<dbReference type="VEuPathDB" id="TriTrypDB:LdBPK_080200.1"/>
<accession>A0A3S5H633</accession>
<keyword evidence="1" id="KW-1133">Transmembrane helix</keyword>
<dbReference type="Proteomes" id="UP000318447">
    <property type="component" value="Unassembled WGS sequence"/>
</dbReference>
<feature type="transmembrane region" description="Helical" evidence="1">
    <location>
        <begin position="159"/>
        <end position="179"/>
    </location>
</feature>
<evidence type="ECO:0000313" key="4">
    <source>
        <dbReference type="Proteomes" id="UP000274082"/>
    </source>
</evidence>
<gene>
    <name evidence="3" type="ORF">CGC21_0520</name>
    <name evidence="2" type="ORF">LdCL_080006900</name>
</gene>
<feature type="transmembrane region" description="Helical" evidence="1">
    <location>
        <begin position="252"/>
        <end position="272"/>
    </location>
</feature>
<dbReference type="VEuPathDB" id="TriTrypDB:LDHU3_08.0260"/>
<reference evidence="5" key="3">
    <citation type="submission" date="2019-02" db="EMBL/GenBank/DDBJ databases">
        <title>FDA dAtabase for Regulatory Grade micrObial Sequences (FDA-ARGOS): Supporting development and validation of Infectious Disease Dx tests.</title>
        <authorList>
            <person name="Duncan R."/>
            <person name="Fisher C."/>
            <person name="Tallon L."/>
            <person name="Sadzewicz L."/>
            <person name="Sengamalay N."/>
            <person name="Ott S."/>
            <person name="Godinez A."/>
            <person name="Nagaraj S."/>
            <person name="Vavikolanu K."/>
            <person name="Nadendla S."/>
            <person name="Aluvathingal J."/>
            <person name="Sichtig H."/>
        </authorList>
    </citation>
    <scope>NUCLEOTIDE SEQUENCE [LARGE SCALE GENOMIC DNA]</scope>
    <source>
        <strain evidence="5">FDAARGOS_361</strain>
    </source>
</reference>
<feature type="transmembrane region" description="Helical" evidence="1">
    <location>
        <begin position="760"/>
        <end position="780"/>
    </location>
</feature>